<dbReference type="InterPro" id="IPR017907">
    <property type="entry name" value="Znf_RING_CS"/>
</dbReference>
<keyword evidence="1" id="KW-0479">Metal-binding</keyword>
<dbReference type="PANTHER" id="PTHR24103">
    <property type="entry name" value="E3 UBIQUITIN-PROTEIN LIGASE TRIM"/>
    <property type="match status" value="1"/>
</dbReference>
<dbReference type="InterPro" id="IPR035033">
    <property type="entry name" value="PRY/SPRY_TRIM39"/>
</dbReference>
<evidence type="ECO:0008006" key="11">
    <source>
        <dbReference type="Google" id="ProtNLM"/>
    </source>
</evidence>
<dbReference type="PROSITE" id="PS50089">
    <property type="entry name" value="ZF_RING_2"/>
    <property type="match status" value="1"/>
</dbReference>
<name>A0A8C8RK06_9SAUR</name>
<dbReference type="InterPro" id="IPR000315">
    <property type="entry name" value="Znf_B-box"/>
</dbReference>
<evidence type="ECO:0000259" key="7">
    <source>
        <dbReference type="PROSITE" id="PS50119"/>
    </source>
</evidence>
<dbReference type="InterPro" id="IPR013083">
    <property type="entry name" value="Znf_RING/FYVE/PHD"/>
</dbReference>
<keyword evidence="2 4" id="KW-0863">Zinc-finger</keyword>
<proteinExistence type="predicted"/>
<feature type="coiled-coil region" evidence="5">
    <location>
        <begin position="201"/>
        <end position="242"/>
    </location>
</feature>
<dbReference type="Gene3D" id="3.30.40.10">
    <property type="entry name" value="Zinc/RING finger domain, C3HC4 (zinc finger)"/>
    <property type="match status" value="1"/>
</dbReference>
<accession>A0A8C8RK06</accession>
<dbReference type="SMART" id="SM00589">
    <property type="entry name" value="PRY"/>
    <property type="match status" value="1"/>
</dbReference>
<dbReference type="Pfam" id="PF00622">
    <property type="entry name" value="SPRY"/>
    <property type="match status" value="1"/>
</dbReference>
<dbReference type="Pfam" id="PF00643">
    <property type="entry name" value="zf-B_box"/>
    <property type="match status" value="1"/>
</dbReference>
<evidence type="ECO:0000313" key="10">
    <source>
        <dbReference type="Proteomes" id="UP000694393"/>
    </source>
</evidence>
<dbReference type="PROSITE" id="PS50119">
    <property type="entry name" value="ZF_BBOX"/>
    <property type="match status" value="1"/>
</dbReference>
<dbReference type="Ensembl" id="ENSPCET00000007122.1">
    <property type="protein sequence ID" value="ENSPCEP00000006879.1"/>
    <property type="gene ID" value="ENSPCEG00000005227.1"/>
</dbReference>
<evidence type="ECO:0000313" key="9">
    <source>
        <dbReference type="Ensembl" id="ENSPCEP00000006879.1"/>
    </source>
</evidence>
<organism evidence="9 10">
    <name type="scientific">Pelusios castaneus</name>
    <name type="common">West African mud turtle</name>
    <dbReference type="NCBI Taxonomy" id="367368"/>
    <lineage>
        <taxon>Eukaryota</taxon>
        <taxon>Metazoa</taxon>
        <taxon>Chordata</taxon>
        <taxon>Craniata</taxon>
        <taxon>Vertebrata</taxon>
        <taxon>Euteleostomi</taxon>
        <taxon>Archelosauria</taxon>
        <taxon>Testudinata</taxon>
        <taxon>Testudines</taxon>
        <taxon>Pleurodira</taxon>
        <taxon>Pelomedusidae</taxon>
        <taxon>Pelusios</taxon>
    </lineage>
</organism>
<dbReference type="Pfam" id="PF15227">
    <property type="entry name" value="zf-C3HC4_4"/>
    <property type="match status" value="1"/>
</dbReference>
<dbReference type="SUPFAM" id="SSF57850">
    <property type="entry name" value="RING/U-box"/>
    <property type="match status" value="1"/>
</dbReference>
<dbReference type="SUPFAM" id="SSF57845">
    <property type="entry name" value="B-box zinc-binding domain"/>
    <property type="match status" value="1"/>
</dbReference>
<dbReference type="Gene3D" id="2.60.120.920">
    <property type="match status" value="1"/>
</dbReference>
<sequence>MASPATAAEIQDELICSICLEYLTKPVTITCGHNFCQACITQHCEEWEKGRRVELTCPQCRELFQKGEFKPNTQLNNIVQKIKQLERHPGKGKEPKADLCKRHEKRLKLFCEEDGEAICWVCEKSRDHRWHTGMSTGHCGKWEKIQTFFAPALQVPNRNREKRVDCSVCIERVWALKVKEKRAMITGEFNRLHTWLKEEEQGLLQRLAEEERETLQRLQENVSKLSQQSSSLKQLIAELEKKCQQRLSDQGTVGCFLPRSQSVKLQEPGAVSTELKNVYKICLDMKEMLQRFWVDVTLDPDTAHPELVLSEDRKRVRHGDKRQDLPDTPARFDPCPCVLGAEQFTGGRRYWEVEVGHKTEWSLGVCRESVSKKGTVTLTPGNGYWAVWLRTGEYKARTSPSAPLPVRVRPSRVGIFLDYEAGEVSFYNVTDGSHLFTFTDTFSGTLRPYFYPGLNAGGTNAAPLIICPIPAQAGRNL</sequence>
<dbReference type="Proteomes" id="UP000694393">
    <property type="component" value="Unplaced"/>
</dbReference>
<evidence type="ECO:0000256" key="3">
    <source>
        <dbReference type="ARBA" id="ARBA00022833"/>
    </source>
</evidence>
<dbReference type="GO" id="GO:0008270">
    <property type="term" value="F:zinc ion binding"/>
    <property type="evidence" value="ECO:0007669"/>
    <property type="project" value="UniProtKB-KW"/>
</dbReference>
<dbReference type="InterPro" id="IPR050143">
    <property type="entry name" value="TRIM/RBCC"/>
</dbReference>
<dbReference type="CDD" id="cd13745">
    <property type="entry name" value="SPRY_PRY_TRIM39"/>
    <property type="match status" value="1"/>
</dbReference>
<protein>
    <recommendedName>
        <fullName evidence="11">E3 ubiquitin-protein ligase TRIM39-like</fullName>
    </recommendedName>
</protein>
<reference evidence="9" key="2">
    <citation type="submission" date="2025-09" db="UniProtKB">
        <authorList>
            <consortium name="Ensembl"/>
        </authorList>
    </citation>
    <scope>IDENTIFICATION</scope>
</reference>
<dbReference type="SMART" id="SM00184">
    <property type="entry name" value="RING"/>
    <property type="match status" value="1"/>
</dbReference>
<keyword evidence="3" id="KW-0862">Zinc</keyword>
<evidence type="ECO:0000259" key="6">
    <source>
        <dbReference type="PROSITE" id="PS50089"/>
    </source>
</evidence>
<evidence type="ECO:0000256" key="5">
    <source>
        <dbReference type="SAM" id="Coils"/>
    </source>
</evidence>
<dbReference type="AlphaFoldDB" id="A0A8C8RK06"/>
<dbReference type="InterPro" id="IPR003877">
    <property type="entry name" value="SPRY_dom"/>
</dbReference>
<dbReference type="InterPro" id="IPR013320">
    <property type="entry name" value="ConA-like_dom_sf"/>
</dbReference>
<feature type="domain" description="B box-type" evidence="7">
    <location>
        <begin position="95"/>
        <end position="136"/>
    </location>
</feature>
<reference evidence="9" key="1">
    <citation type="submission" date="2025-08" db="UniProtKB">
        <authorList>
            <consortium name="Ensembl"/>
        </authorList>
    </citation>
    <scope>IDENTIFICATION</scope>
</reference>
<dbReference type="InterPro" id="IPR043136">
    <property type="entry name" value="B30.2/SPRY_sf"/>
</dbReference>
<evidence type="ECO:0000256" key="2">
    <source>
        <dbReference type="ARBA" id="ARBA00022771"/>
    </source>
</evidence>
<dbReference type="PROSITE" id="PS50188">
    <property type="entry name" value="B302_SPRY"/>
    <property type="match status" value="1"/>
</dbReference>
<dbReference type="PROSITE" id="PS00518">
    <property type="entry name" value="ZF_RING_1"/>
    <property type="match status" value="1"/>
</dbReference>
<dbReference type="SMART" id="SM00449">
    <property type="entry name" value="SPRY"/>
    <property type="match status" value="1"/>
</dbReference>
<dbReference type="InterPro" id="IPR003879">
    <property type="entry name" value="Butyrophylin_SPRY"/>
</dbReference>
<evidence type="ECO:0000256" key="4">
    <source>
        <dbReference type="PROSITE-ProRule" id="PRU00024"/>
    </source>
</evidence>
<dbReference type="InterPro" id="IPR006574">
    <property type="entry name" value="PRY"/>
</dbReference>
<evidence type="ECO:0000259" key="8">
    <source>
        <dbReference type="PROSITE" id="PS50188"/>
    </source>
</evidence>
<keyword evidence="5" id="KW-0175">Coiled coil</keyword>
<dbReference type="SMART" id="SM00336">
    <property type="entry name" value="BBOX"/>
    <property type="match status" value="1"/>
</dbReference>
<feature type="domain" description="RING-type" evidence="6">
    <location>
        <begin position="16"/>
        <end position="61"/>
    </location>
</feature>
<feature type="domain" description="B30.2/SPRY" evidence="8">
    <location>
        <begin position="276"/>
        <end position="471"/>
    </location>
</feature>
<dbReference type="Pfam" id="PF13765">
    <property type="entry name" value="PRY"/>
    <property type="match status" value="1"/>
</dbReference>
<dbReference type="InterPro" id="IPR001841">
    <property type="entry name" value="Znf_RING"/>
</dbReference>
<keyword evidence="10" id="KW-1185">Reference proteome</keyword>
<dbReference type="InterPro" id="IPR001870">
    <property type="entry name" value="B30.2/SPRY"/>
</dbReference>
<dbReference type="PRINTS" id="PR01407">
    <property type="entry name" value="BUTYPHLNCDUF"/>
</dbReference>
<dbReference type="FunFam" id="2.60.120.920:FF:000004">
    <property type="entry name" value="Butyrophilin subfamily 1 member A1"/>
    <property type="match status" value="1"/>
</dbReference>
<dbReference type="SUPFAM" id="SSF49899">
    <property type="entry name" value="Concanavalin A-like lectins/glucanases"/>
    <property type="match status" value="1"/>
</dbReference>
<dbReference type="Gene3D" id="3.30.160.60">
    <property type="entry name" value="Classic Zinc Finger"/>
    <property type="match status" value="1"/>
</dbReference>
<evidence type="ECO:0000256" key="1">
    <source>
        <dbReference type="ARBA" id="ARBA00022723"/>
    </source>
</evidence>